<protein>
    <recommendedName>
        <fullName evidence="3">HPr-rel-A system PqqD family protein</fullName>
    </recommendedName>
</protein>
<comment type="caution">
    <text evidence="1">The sequence shown here is derived from an EMBL/GenBank/DDBJ whole genome shotgun (WGS) entry which is preliminary data.</text>
</comment>
<evidence type="ECO:0008006" key="3">
    <source>
        <dbReference type="Google" id="ProtNLM"/>
    </source>
</evidence>
<organism evidence="1 2">
    <name type="scientific">Methylomonas lenta</name>
    <dbReference type="NCBI Taxonomy" id="980561"/>
    <lineage>
        <taxon>Bacteria</taxon>
        <taxon>Pseudomonadati</taxon>
        <taxon>Pseudomonadota</taxon>
        <taxon>Gammaproteobacteria</taxon>
        <taxon>Methylococcales</taxon>
        <taxon>Methylococcaceae</taxon>
        <taxon>Methylomonas</taxon>
    </lineage>
</organism>
<evidence type="ECO:0000313" key="1">
    <source>
        <dbReference type="EMBL" id="OAI20482.1"/>
    </source>
</evidence>
<proteinExistence type="predicted"/>
<reference evidence="1 2" key="1">
    <citation type="submission" date="2016-03" db="EMBL/GenBank/DDBJ databases">
        <authorList>
            <person name="Ploux O."/>
        </authorList>
    </citation>
    <scope>NUCLEOTIDE SEQUENCE [LARGE SCALE GENOMIC DNA]</scope>
    <source>
        <strain evidence="1 2">R-45370</strain>
    </source>
</reference>
<dbReference type="Proteomes" id="UP000078476">
    <property type="component" value="Unassembled WGS sequence"/>
</dbReference>
<dbReference type="AlphaFoldDB" id="A0A177NRI3"/>
<gene>
    <name evidence="1" type="ORF">A1359_03215</name>
</gene>
<keyword evidence="2" id="KW-1185">Reference proteome</keyword>
<dbReference type="EMBL" id="LUUI01000044">
    <property type="protein sequence ID" value="OAI20482.1"/>
    <property type="molecule type" value="Genomic_DNA"/>
</dbReference>
<dbReference type="STRING" id="980561.A1359_03215"/>
<dbReference type="RefSeq" id="WP_066977828.1">
    <property type="nucleotide sequence ID" value="NZ_LUUI01000044.1"/>
</dbReference>
<sequence length="88" mass="9917">MALFCTFPEVFTHRFNDELLAYSPLTGETIVLSDFAADIFERLLSKQMNFPDLLSAVKPAQYGDVDIELSLRNTLNELGRRGFIASSK</sequence>
<name>A0A177NRI3_9GAMM</name>
<evidence type="ECO:0000313" key="2">
    <source>
        <dbReference type="Proteomes" id="UP000078476"/>
    </source>
</evidence>
<accession>A0A177NRI3</accession>